<dbReference type="Pfam" id="PF00072">
    <property type="entry name" value="Response_reg"/>
    <property type="match status" value="1"/>
</dbReference>
<dbReference type="CDD" id="cd16922">
    <property type="entry name" value="HATPase_EvgS-ArcB-TorS-like"/>
    <property type="match status" value="1"/>
</dbReference>
<evidence type="ECO:0000256" key="5">
    <source>
        <dbReference type="SAM" id="Coils"/>
    </source>
</evidence>
<dbReference type="InterPro" id="IPR036097">
    <property type="entry name" value="HisK_dim/P_sf"/>
</dbReference>
<evidence type="ECO:0000313" key="10">
    <source>
        <dbReference type="Proteomes" id="UP001234343"/>
    </source>
</evidence>
<keyword evidence="6" id="KW-0812">Transmembrane</keyword>
<comment type="caution">
    <text evidence="9">The sequence shown here is derived from an EMBL/GenBank/DDBJ whole genome shotgun (WGS) entry which is preliminary data.</text>
</comment>
<keyword evidence="10" id="KW-1185">Reference proteome</keyword>
<comment type="catalytic activity">
    <reaction evidence="1">
        <text>ATP + protein L-histidine = ADP + protein N-phospho-L-histidine.</text>
        <dbReference type="EC" id="2.7.13.3"/>
    </reaction>
</comment>
<dbReference type="InterPro" id="IPR003594">
    <property type="entry name" value="HATPase_dom"/>
</dbReference>
<dbReference type="RefSeq" id="WP_289365008.1">
    <property type="nucleotide sequence ID" value="NZ_JAUCBP010000007.1"/>
</dbReference>
<dbReference type="EC" id="2.7.13.3" evidence="2"/>
<dbReference type="InterPro" id="IPR036890">
    <property type="entry name" value="HATPase_C_sf"/>
</dbReference>
<dbReference type="EMBL" id="JAUCBP010000007">
    <property type="protein sequence ID" value="MDM7860719.1"/>
    <property type="molecule type" value="Genomic_DNA"/>
</dbReference>
<protein>
    <recommendedName>
        <fullName evidence="2">histidine kinase</fullName>
        <ecNumber evidence="2">2.7.13.3</ecNumber>
    </recommendedName>
</protein>
<reference evidence="9 10" key="1">
    <citation type="submission" date="2023-06" db="EMBL/GenBank/DDBJ databases">
        <title>Alteromonas sp. ASW11-36 isolated from intertidal sand.</title>
        <authorList>
            <person name="Li Y."/>
        </authorList>
    </citation>
    <scope>NUCLEOTIDE SEQUENCE [LARGE SCALE GENOMIC DNA]</scope>
    <source>
        <strain evidence="9 10">ASW11-36</strain>
    </source>
</reference>
<dbReference type="PRINTS" id="PR00344">
    <property type="entry name" value="BCTRLSENSOR"/>
</dbReference>
<feature type="modified residue" description="4-aspartylphosphate" evidence="4">
    <location>
        <position position="516"/>
    </location>
</feature>
<feature type="domain" description="Histidine kinase" evidence="7">
    <location>
        <begin position="225"/>
        <end position="445"/>
    </location>
</feature>
<keyword evidence="5" id="KW-0175">Coiled coil</keyword>
<evidence type="ECO:0000256" key="6">
    <source>
        <dbReference type="SAM" id="Phobius"/>
    </source>
</evidence>
<sequence>MNQQKSIEGVKSYLVNVVLTILSVMALPGLVGSLARIVEFGFQSTMLVHITLALLMWSVLLVRNRLPLRFRANFIIATLFLIASAGVLKFGVMSTSPIFFIGALIITTTIFGARIGAVVLTLSFGVIGLAMWLSTSGMLNYGVDTDIYVDNFLTWLNYVLSLLMISIALLVLLGRLNGFLYLQVKELERRVSERTTDLQNKNSQLLEAKEVADNANKAKSEFLSNMSHEIRTPMNGILGVLQVLEKQPLDTDLKNLVWQARYSADSLLTIINDILDYSKIEENKLEIECLPFSLIEVTKSVSTDLHPISNVKGIEIITEIDKNFVDGWLGDPVRVKQILLNLVSNGVKFSKEGNVVIKLGHAELHGKDAVKFDVIDSGIGMNKEAKSRLFERFEQADKSTTRKFGGTGLGMAITLNLVKLMAGSILVESEEQQGTHVTVVLPLVRTNIDETSEPNILSEQPDLSGKNILIAEDNEINRAVIAAILKPTGANLVIVENGVRAIEAIEKESFDVILMDIHMPEMDGLEAQQIINQRYPQLPIIALTANVMADDIKSYLAQGFVSHLGKPFEKSDLFALLNTYLD</sequence>
<dbReference type="Gene3D" id="3.30.565.10">
    <property type="entry name" value="Histidine kinase-like ATPase, C-terminal domain"/>
    <property type="match status" value="1"/>
</dbReference>
<evidence type="ECO:0000256" key="1">
    <source>
        <dbReference type="ARBA" id="ARBA00000085"/>
    </source>
</evidence>
<dbReference type="SUPFAM" id="SSF55874">
    <property type="entry name" value="ATPase domain of HSP90 chaperone/DNA topoisomerase II/histidine kinase"/>
    <property type="match status" value="1"/>
</dbReference>
<dbReference type="InterPro" id="IPR011006">
    <property type="entry name" value="CheY-like_superfamily"/>
</dbReference>
<dbReference type="SUPFAM" id="SSF52172">
    <property type="entry name" value="CheY-like"/>
    <property type="match status" value="1"/>
</dbReference>
<dbReference type="PROSITE" id="PS50109">
    <property type="entry name" value="HIS_KIN"/>
    <property type="match status" value="1"/>
</dbReference>
<dbReference type="SUPFAM" id="SSF47384">
    <property type="entry name" value="Homodimeric domain of signal transducing histidine kinase"/>
    <property type="match status" value="1"/>
</dbReference>
<dbReference type="SMART" id="SM00387">
    <property type="entry name" value="HATPase_c"/>
    <property type="match status" value="1"/>
</dbReference>
<dbReference type="InterPro" id="IPR004358">
    <property type="entry name" value="Sig_transdc_His_kin-like_C"/>
</dbReference>
<dbReference type="CDD" id="cd00082">
    <property type="entry name" value="HisKA"/>
    <property type="match status" value="1"/>
</dbReference>
<gene>
    <name evidence="9" type="ORF">QTP81_08930</name>
</gene>
<dbReference type="InterPro" id="IPR001789">
    <property type="entry name" value="Sig_transdc_resp-reg_receiver"/>
</dbReference>
<dbReference type="Proteomes" id="UP001234343">
    <property type="component" value="Unassembled WGS sequence"/>
</dbReference>
<evidence type="ECO:0000259" key="8">
    <source>
        <dbReference type="PROSITE" id="PS50110"/>
    </source>
</evidence>
<evidence type="ECO:0000256" key="3">
    <source>
        <dbReference type="ARBA" id="ARBA00022553"/>
    </source>
</evidence>
<dbReference type="PROSITE" id="PS50110">
    <property type="entry name" value="RESPONSE_REGULATORY"/>
    <property type="match status" value="1"/>
</dbReference>
<dbReference type="InterPro" id="IPR003661">
    <property type="entry name" value="HisK_dim/P_dom"/>
</dbReference>
<name>A0ABT7SXJ2_9ALTE</name>
<keyword evidence="3 4" id="KW-0597">Phosphoprotein</keyword>
<evidence type="ECO:0000259" key="7">
    <source>
        <dbReference type="PROSITE" id="PS50109"/>
    </source>
</evidence>
<feature type="domain" description="Response regulatory" evidence="8">
    <location>
        <begin position="467"/>
        <end position="581"/>
    </location>
</feature>
<keyword evidence="6" id="KW-0472">Membrane</keyword>
<dbReference type="Pfam" id="PF02518">
    <property type="entry name" value="HATPase_c"/>
    <property type="match status" value="1"/>
</dbReference>
<dbReference type="InterPro" id="IPR005467">
    <property type="entry name" value="His_kinase_dom"/>
</dbReference>
<accession>A0ABT7SXJ2</accession>
<feature type="transmembrane region" description="Helical" evidence="6">
    <location>
        <begin position="40"/>
        <end position="62"/>
    </location>
</feature>
<proteinExistence type="predicted"/>
<keyword evidence="9" id="KW-0547">Nucleotide-binding</keyword>
<dbReference type="GO" id="GO:0005524">
    <property type="term" value="F:ATP binding"/>
    <property type="evidence" value="ECO:0007669"/>
    <property type="project" value="UniProtKB-KW"/>
</dbReference>
<dbReference type="Gene3D" id="3.40.50.2300">
    <property type="match status" value="1"/>
</dbReference>
<dbReference type="SMART" id="SM00448">
    <property type="entry name" value="REC"/>
    <property type="match status" value="1"/>
</dbReference>
<feature type="transmembrane region" description="Helical" evidence="6">
    <location>
        <begin position="155"/>
        <end position="182"/>
    </location>
</feature>
<dbReference type="CDD" id="cd17546">
    <property type="entry name" value="REC_hyHK_CKI1_RcsC-like"/>
    <property type="match status" value="1"/>
</dbReference>
<dbReference type="SMART" id="SM00388">
    <property type="entry name" value="HisKA"/>
    <property type="match status" value="1"/>
</dbReference>
<evidence type="ECO:0000313" key="9">
    <source>
        <dbReference type="EMBL" id="MDM7860719.1"/>
    </source>
</evidence>
<keyword evidence="9" id="KW-0067">ATP-binding</keyword>
<evidence type="ECO:0000256" key="4">
    <source>
        <dbReference type="PROSITE-ProRule" id="PRU00169"/>
    </source>
</evidence>
<feature type="transmembrane region" description="Helical" evidence="6">
    <location>
        <begin position="74"/>
        <end position="92"/>
    </location>
</feature>
<evidence type="ECO:0000256" key="2">
    <source>
        <dbReference type="ARBA" id="ARBA00012438"/>
    </source>
</evidence>
<organism evidence="9 10">
    <name type="scientific">Alteromonas arenosi</name>
    <dbReference type="NCBI Taxonomy" id="3055817"/>
    <lineage>
        <taxon>Bacteria</taxon>
        <taxon>Pseudomonadati</taxon>
        <taxon>Pseudomonadota</taxon>
        <taxon>Gammaproteobacteria</taxon>
        <taxon>Alteromonadales</taxon>
        <taxon>Alteromonadaceae</taxon>
        <taxon>Alteromonas/Salinimonas group</taxon>
        <taxon>Alteromonas</taxon>
    </lineage>
</organism>
<dbReference type="Gene3D" id="1.10.287.130">
    <property type="match status" value="1"/>
</dbReference>
<dbReference type="Pfam" id="PF00512">
    <property type="entry name" value="HisKA"/>
    <property type="match status" value="1"/>
</dbReference>
<dbReference type="PANTHER" id="PTHR45339">
    <property type="entry name" value="HYBRID SIGNAL TRANSDUCTION HISTIDINE KINASE J"/>
    <property type="match status" value="1"/>
</dbReference>
<feature type="transmembrane region" description="Helical" evidence="6">
    <location>
        <begin position="12"/>
        <end position="34"/>
    </location>
</feature>
<dbReference type="PANTHER" id="PTHR45339:SF3">
    <property type="entry name" value="HISTIDINE KINASE"/>
    <property type="match status" value="1"/>
</dbReference>
<feature type="coiled-coil region" evidence="5">
    <location>
        <begin position="184"/>
        <end position="218"/>
    </location>
</feature>
<keyword evidence="6" id="KW-1133">Transmembrane helix</keyword>